<dbReference type="InterPro" id="IPR017871">
    <property type="entry name" value="ABC_transporter-like_CS"/>
</dbReference>
<dbReference type="EMBL" id="DTFV01000072">
    <property type="protein sequence ID" value="HGI30656.1"/>
    <property type="molecule type" value="Genomic_DNA"/>
</dbReference>
<dbReference type="PANTHER" id="PTHR42788:SF13">
    <property type="entry name" value="ALIPHATIC SULFONATES IMPORT ATP-BINDING PROTEIN SSUB"/>
    <property type="match status" value="1"/>
</dbReference>
<dbReference type="SUPFAM" id="SSF52540">
    <property type="entry name" value="P-loop containing nucleoside triphosphate hydrolases"/>
    <property type="match status" value="1"/>
</dbReference>
<sequence length="255" mass="27848">MPLLELRGVTKGYVEKGKYFPVLDAIDLVVEEGEFVTIVGPSGSGKSTIIRIAAGLIPPTGGQVLYRGQPLAGPNPGAAIVFQNFALIPWLTVQENIELVLEARGLPPRQRVRTALKYIDLVGLDSFEDAYPRELSGGMKQRVGFARALAVEPELLLMDEPFSSLDILTAAGLREEFLKLWTGGKLSIRSVVLVTHNIEEAVLMSDRVVVLSARPSRIVGEVSVALPRPRDPHSSDFELIMDRLYALIVSSHIGR</sequence>
<dbReference type="Pfam" id="PF00005">
    <property type="entry name" value="ABC_tran"/>
    <property type="match status" value="1"/>
</dbReference>
<evidence type="ECO:0000256" key="2">
    <source>
        <dbReference type="ARBA" id="ARBA00022741"/>
    </source>
</evidence>
<keyword evidence="2" id="KW-0547">Nucleotide-binding</keyword>
<proteinExistence type="predicted"/>
<reference evidence="5" key="1">
    <citation type="journal article" date="2020" name="mSystems">
        <title>Genome- and Community-Level Interaction Insights into Carbon Utilization and Element Cycling Functions of Hydrothermarchaeota in Hydrothermal Sediment.</title>
        <authorList>
            <person name="Zhou Z."/>
            <person name="Liu Y."/>
            <person name="Xu W."/>
            <person name="Pan J."/>
            <person name="Luo Z.H."/>
            <person name="Li M."/>
        </authorList>
    </citation>
    <scope>NUCLEOTIDE SEQUENCE [LARGE SCALE GENOMIC DNA]</scope>
    <source>
        <strain evidence="5">SpSt-747</strain>
    </source>
</reference>
<dbReference type="PANTHER" id="PTHR42788">
    <property type="entry name" value="TAURINE IMPORT ATP-BINDING PROTEIN-RELATED"/>
    <property type="match status" value="1"/>
</dbReference>
<keyword evidence="3 5" id="KW-0067">ATP-binding</keyword>
<dbReference type="Gene3D" id="3.40.50.300">
    <property type="entry name" value="P-loop containing nucleotide triphosphate hydrolases"/>
    <property type="match status" value="1"/>
</dbReference>
<dbReference type="PROSITE" id="PS50893">
    <property type="entry name" value="ABC_TRANSPORTER_2"/>
    <property type="match status" value="1"/>
</dbReference>
<dbReference type="InterPro" id="IPR050166">
    <property type="entry name" value="ABC_transporter_ATP-bind"/>
</dbReference>
<dbReference type="GO" id="GO:0016887">
    <property type="term" value="F:ATP hydrolysis activity"/>
    <property type="evidence" value="ECO:0007669"/>
    <property type="project" value="InterPro"/>
</dbReference>
<dbReference type="InterPro" id="IPR003439">
    <property type="entry name" value="ABC_transporter-like_ATP-bd"/>
</dbReference>
<dbReference type="InterPro" id="IPR003593">
    <property type="entry name" value="AAA+_ATPase"/>
</dbReference>
<organism evidence="5">
    <name type="scientific">Candidatus Caldatribacterium californiense</name>
    <dbReference type="NCBI Taxonomy" id="1454726"/>
    <lineage>
        <taxon>Bacteria</taxon>
        <taxon>Pseudomonadati</taxon>
        <taxon>Atribacterota</taxon>
        <taxon>Atribacteria</taxon>
        <taxon>Atribacterales</taxon>
        <taxon>Candidatus Caldatribacteriaceae</taxon>
        <taxon>Candidatus Caldatribacterium</taxon>
    </lineage>
</organism>
<evidence type="ECO:0000256" key="1">
    <source>
        <dbReference type="ARBA" id="ARBA00022448"/>
    </source>
</evidence>
<accession>A0A7V4DDX1</accession>
<dbReference type="GO" id="GO:0005524">
    <property type="term" value="F:ATP binding"/>
    <property type="evidence" value="ECO:0007669"/>
    <property type="project" value="UniProtKB-KW"/>
</dbReference>
<protein>
    <submittedName>
        <fullName evidence="5">ABC transporter ATP-binding protein</fullName>
    </submittedName>
</protein>
<comment type="caution">
    <text evidence="5">The sequence shown here is derived from an EMBL/GenBank/DDBJ whole genome shotgun (WGS) entry which is preliminary data.</text>
</comment>
<evidence type="ECO:0000256" key="3">
    <source>
        <dbReference type="ARBA" id="ARBA00022840"/>
    </source>
</evidence>
<feature type="domain" description="ABC transporter" evidence="4">
    <location>
        <begin position="4"/>
        <end position="238"/>
    </location>
</feature>
<dbReference type="InterPro" id="IPR027417">
    <property type="entry name" value="P-loop_NTPase"/>
</dbReference>
<evidence type="ECO:0000259" key="4">
    <source>
        <dbReference type="PROSITE" id="PS50893"/>
    </source>
</evidence>
<dbReference type="SMART" id="SM00382">
    <property type="entry name" value="AAA"/>
    <property type="match status" value="1"/>
</dbReference>
<name>A0A7V4DDX1_9BACT</name>
<keyword evidence="1" id="KW-0813">Transport</keyword>
<dbReference type="AlphaFoldDB" id="A0A7V4DDX1"/>
<dbReference type="CDD" id="cd03293">
    <property type="entry name" value="ABC_NrtD_SsuB_transporters"/>
    <property type="match status" value="1"/>
</dbReference>
<gene>
    <name evidence="5" type="ORF">ENV30_05030</name>
</gene>
<dbReference type="PROSITE" id="PS00211">
    <property type="entry name" value="ABC_TRANSPORTER_1"/>
    <property type="match status" value="1"/>
</dbReference>
<evidence type="ECO:0000313" key="5">
    <source>
        <dbReference type="EMBL" id="HGI30656.1"/>
    </source>
</evidence>